<accession>A0A259TXJ1</accession>
<gene>
    <name evidence="2" type="ORF">BSZ36_05585</name>
</gene>
<keyword evidence="3" id="KW-1185">Reference proteome</keyword>
<dbReference type="InterPro" id="IPR013087">
    <property type="entry name" value="Znf_C2H2_type"/>
</dbReference>
<protein>
    <recommendedName>
        <fullName evidence="1">C2H2-type domain-containing protein</fullName>
    </recommendedName>
</protein>
<reference evidence="2 3" key="1">
    <citation type="submission" date="2016-11" db="EMBL/GenBank/DDBJ databases">
        <title>Study of marine rhodopsin-containing bacteria.</title>
        <authorList>
            <person name="Yoshizawa S."/>
            <person name="Kumagai Y."/>
            <person name="Kogure K."/>
        </authorList>
    </citation>
    <scope>NUCLEOTIDE SEQUENCE [LARGE SCALE GENOMIC DNA]</scope>
    <source>
        <strain evidence="2 3">SG-29</strain>
    </source>
</reference>
<dbReference type="EMBL" id="MQWB01000001">
    <property type="protein sequence ID" value="OZC02495.1"/>
    <property type="molecule type" value="Genomic_DNA"/>
</dbReference>
<dbReference type="Proteomes" id="UP000216446">
    <property type="component" value="Unassembled WGS sequence"/>
</dbReference>
<evidence type="ECO:0000313" key="2">
    <source>
        <dbReference type="EMBL" id="OZC02495.1"/>
    </source>
</evidence>
<name>A0A259TXJ1_9BACT</name>
<dbReference type="RefSeq" id="WP_094546813.1">
    <property type="nucleotide sequence ID" value="NZ_MQWB01000001.1"/>
</dbReference>
<comment type="caution">
    <text evidence="2">The sequence shown here is derived from an EMBL/GenBank/DDBJ whole genome shotgun (WGS) entry which is preliminary data.</text>
</comment>
<sequence length="81" mass="8702">MPTCDTCGNDYAHAFSITTHDGQVHTFDSFECAIHALAPRCAQCQVRVIGHGLEANGEVYCCEHCASKDGVDGLRDSLDDA</sequence>
<evidence type="ECO:0000313" key="3">
    <source>
        <dbReference type="Proteomes" id="UP000216446"/>
    </source>
</evidence>
<feature type="domain" description="C2H2-type" evidence="1">
    <location>
        <begin position="4"/>
        <end position="25"/>
    </location>
</feature>
<dbReference type="PROSITE" id="PS00028">
    <property type="entry name" value="ZINC_FINGER_C2H2_1"/>
    <property type="match status" value="1"/>
</dbReference>
<proteinExistence type="predicted"/>
<evidence type="ECO:0000259" key="1">
    <source>
        <dbReference type="PROSITE" id="PS00028"/>
    </source>
</evidence>
<dbReference type="OrthoDB" id="163862at2"/>
<dbReference type="AlphaFoldDB" id="A0A259TXJ1"/>
<dbReference type="InParanoid" id="A0A259TXJ1"/>
<organism evidence="2 3">
    <name type="scientific">Rubricoccus marinus</name>
    <dbReference type="NCBI Taxonomy" id="716817"/>
    <lineage>
        <taxon>Bacteria</taxon>
        <taxon>Pseudomonadati</taxon>
        <taxon>Rhodothermota</taxon>
        <taxon>Rhodothermia</taxon>
        <taxon>Rhodothermales</taxon>
        <taxon>Rubricoccaceae</taxon>
        <taxon>Rubricoccus</taxon>
    </lineage>
</organism>